<proteinExistence type="predicted"/>
<dbReference type="InterPro" id="IPR057287">
    <property type="entry name" value="Ndx_N"/>
</dbReference>
<dbReference type="GO" id="GO:0003697">
    <property type="term" value="F:single-stranded DNA binding"/>
    <property type="evidence" value="ECO:0007669"/>
    <property type="project" value="InterPro"/>
</dbReference>
<dbReference type="PANTHER" id="PTHR35743">
    <property type="entry name" value="NODULIN HOMEOBOX"/>
    <property type="match status" value="1"/>
</dbReference>
<evidence type="ECO:0000313" key="3">
    <source>
        <dbReference type="EMBL" id="KAJ9543445.1"/>
    </source>
</evidence>
<reference evidence="3" key="1">
    <citation type="submission" date="2023-03" db="EMBL/GenBank/DDBJ databases">
        <title>Chromosome-scale reference genome and RAD-based genetic map of yellow starthistle (Centaurea solstitialis) reveal putative structural variation and QTLs associated with invader traits.</title>
        <authorList>
            <person name="Reatini B."/>
            <person name="Cang F.A."/>
            <person name="Jiang Q."/>
            <person name="Mckibben M.T.W."/>
            <person name="Barker M.S."/>
            <person name="Rieseberg L.H."/>
            <person name="Dlugosch K.M."/>
        </authorList>
    </citation>
    <scope>NUCLEOTIDE SEQUENCE</scope>
    <source>
        <strain evidence="3">CAN-66</strain>
        <tissue evidence="3">Leaf</tissue>
    </source>
</reference>
<dbReference type="EMBL" id="JARYMX010000006">
    <property type="protein sequence ID" value="KAJ9543445.1"/>
    <property type="molecule type" value="Genomic_DNA"/>
</dbReference>
<name>A0AA38SW13_9ASTR</name>
<feature type="compositionally biased region" description="Polar residues" evidence="1">
    <location>
        <begin position="586"/>
        <end position="598"/>
    </location>
</feature>
<dbReference type="Pfam" id="PF25246">
    <property type="entry name" value="Nodulin_N"/>
    <property type="match status" value="1"/>
</dbReference>
<feature type="region of interest" description="Disordered" evidence="1">
    <location>
        <begin position="572"/>
        <end position="642"/>
    </location>
</feature>
<dbReference type="InterPro" id="IPR039325">
    <property type="entry name" value="NDX"/>
</dbReference>
<organism evidence="3 4">
    <name type="scientific">Centaurea solstitialis</name>
    <name type="common">yellow star-thistle</name>
    <dbReference type="NCBI Taxonomy" id="347529"/>
    <lineage>
        <taxon>Eukaryota</taxon>
        <taxon>Viridiplantae</taxon>
        <taxon>Streptophyta</taxon>
        <taxon>Embryophyta</taxon>
        <taxon>Tracheophyta</taxon>
        <taxon>Spermatophyta</taxon>
        <taxon>Magnoliopsida</taxon>
        <taxon>eudicotyledons</taxon>
        <taxon>Gunneridae</taxon>
        <taxon>Pentapetalae</taxon>
        <taxon>asterids</taxon>
        <taxon>campanulids</taxon>
        <taxon>Asterales</taxon>
        <taxon>Asteraceae</taxon>
        <taxon>Carduoideae</taxon>
        <taxon>Cardueae</taxon>
        <taxon>Centaureinae</taxon>
        <taxon>Centaurea</taxon>
    </lineage>
</organism>
<accession>A0AA38SW13</accession>
<evidence type="ECO:0000313" key="4">
    <source>
        <dbReference type="Proteomes" id="UP001172457"/>
    </source>
</evidence>
<feature type="compositionally biased region" description="Basic and acidic residues" evidence="1">
    <location>
        <begin position="603"/>
        <end position="627"/>
    </location>
</feature>
<sequence>MRSAKEDEPCRTKQAIDLVSVVTEWHALSSQDLGMLIRDAENGTIQWTKRNGSSFEIKVESLARYLALHLITKLLSPKRDEQHLRYMLGGLRLLHTLCDLAPRHSRLEQVLHDDVNVSEQILDLIFYTIILLSGLRQKVLASRPMVLLHSALLASSLYLLLASISSKWHELAHVLLAHPKVDAFTSVAFSALRASVYFLQVKLSDRHTDTCGMQNVDEVRQLCQHCEASLQFLRSLCLEKLFRERLVMNKDLCEEGGALLLVQDIMKLPPCNDSHIMAAVSRIKSKVLSMMLHLCETEVERGSFLDLAATTTGGLDLAKSVVFQVLEVLKTMFCGDPSGHPRGLLQLNAMRLTEIFSDDSNFRSYVLLNFTEFLTTVFSLPNGEFLSSWCSSALEPSEEDATVEYDSLSAAGQALGVVSTFHVVKSAVTTRRAPQTPYARQKTTLLIKIIANLTCFIPDICKEEEGLFVNKFLQCLQKELHKSPDGVSDIGGAERTPACRNLHSLLLHAESLCEYLNEDDVQLLRMFIRQLEARITQESNIRQLKEIQIRGQCSSPTSQRLLSPERCDVRISANGVDGSDGDPQNVRMNGSDSSTLRVMSSADRMDNVEGVHEDQMGRKAQGEEEKQLKKRKRNIMNDAQER</sequence>
<evidence type="ECO:0000256" key="1">
    <source>
        <dbReference type="SAM" id="MobiDB-lite"/>
    </source>
</evidence>
<comment type="caution">
    <text evidence="3">The sequence shown here is derived from an EMBL/GenBank/DDBJ whole genome shotgun (WGS) entry which is preliminary data.</text>
</comment>
<evidence type="ECO:0000259" key="2">
    <source>
        <dbReference type="Pfam" id="PF25246"/>
    </source>
</evidence>
<feature type="domain" description="Nodulin homeobox N-terminal" evidence="2">
    <location>
        <begin position="14"/>
        <end position="511"/>
    </location>
</feature>
<gene>
    <name evidence="3" type="ORF">OSB04_023152</name>
</gene>
<dbReference type="GO" id="GO:0009908">
    <property type="term" value="P:flower development"/>
    <property type="evidence" value="ECO:0007669"/>
    <property type="project" value="InterPro"/>
</dbReference>
<keyword evidence="4" id="KW-1185">Reference proteome</keyword>
<dbReference type="Proteomes" id="UP001172457">
    <property type="component" value="Chromosome 6"/>
</dbReference>
<dbReference type="PANTHER" id="PTHR35743:SF1">
    <property type="entry name" value="NODULIN HOMEOBOX"/>
    <property type="match status" value="1"/>
</dbReference>
<dbReference type="AlphaFoldDB" id="A0AA38SW13"/>
<protein>
    <recommendedName>
        <fullName evidence="2">Nodulin homeobox N-terminal domain-containing protein</fullName>
    </recommendedName>
</protein>